<evidence type="ECO:0000256" key="2">
    <source>
        <dbReference type="ARBA" id="ARBA00023004"/>
    </source>
</evidence>
<evidence type="ECO:0000313" key="6">
    <source>
        <dbReference type="Proteomes" id="UP001164803"/>
    </source>
</evidence>
<dbReference type="InterPro" id="IPR007197">
    <property type="entry name" value="rSAM"/>
</dbReference>
<name>A0ABY6Z8N8_9BACL</name>
<keyword evidence="3" id="KW-0411">Iron-sulfur</keyword>
<evidence type="ECO:0000313" key="5">
    <source>
        <dbReference type="EMBL" id="WAH38932.1"/>
    </source>
</evidence>
<organism evidence="5 6">
    <name type="scientific">Alicyclobacillus dauci</name>
    <dbReference type="NCBI Taxonomy" id="1475485"/>
    <lineage>
        <taxon>Bacteria</taxon>
        <taxon>Bacillati</taxon>
        <taxon>Bacillota</taxon>
        <taxon>Bacilli</taxon>
        <taxon>Bacillales</taxon>
        <taxon>Alicyclobacillaceae</taxon>
        <taxon>Alicyclobacillus</taxon>
    </lineage>
</organism>
<keyword evidence="1" id="KW-0479">Metal-binding</keyword>
<evidence type="ECO:0000259" key="4">
    <source>
        <dbReference type="Pfam" id="PF04055"/>
    </source>
</evidence>
<dbReference type="Pfam" id="PF04055">
    <property type="entry name" value="Radical_SAM"/>
    <property type="match status" value="1"/>
</dbReference>
<gene>
    <name evidence="5" type="ORF">NZD86_10850</name>
</gene>
<proteinExistence type="predicted"/>
<dbReference type="Gene3D" id="3.80.30.30">
    <property type="match status" value="1"/>
</dbReference>
<dbReference type="SFLD" id="SFLDS00029">
    <property type="entry name" value="Radical_SAM"/>
    <property type="match status" value="1"/>
</dbReference>
<dbReference type="RefSeq" id="WP_268046548.1">
    <property type="nucleotide sequence ID" value="NZ_CP104064.1"/>
</dbReference>
<sequence length="306" mass="34232">MVIIHAGHLWGKLRGASPAIYRKGVAMTARVHIQNTVPRRLLQPASGYLAGYDYSLNPYVGCVFACTYCYVRGMPVARFHQGDWGTYVDVKQIDPAKFLRELQRAREQGRVTIFMSSSTDPYQPQEARANNTRTILTTMAQHMDLVDFIFVQTRSPLVKRDVDVLQSLGDKVLVSMTLETDLETVRQRFTPFAPPLRKRTEALELLHDQGIPTQIAVAPILPASDAFAESIVGIADYVVIDDYFTGDGSGGRRTESLGIRAAYTDDEREQWYSPSAVSVIAKQFQSVFGENRVFFSQTGFLPPSAR</sequence>
<keyword evidence="6" id="KW-1185">Reference proteome</keyword>
<dbReference type="PANTHER" id="PTHR43432">
    <property type="entry name" value="SLR0285 PROTEIN"/>
    <property type="match status" value="1"/>
</dbReference>
<feature type="domain" description="Radical SAM core" evidence="4">
    <location>
        <begin position="57"/>
        <end position="213"/>
    </location>
</feature>
<dbReference type="Proteomes" id="UP001164803">
    <property type="component" value="Chromosome"/>
</dbReference>
<dbReference type="PANTHER" id="PTHR43432:SF6">
    <property type="entry name" value="RADICAL SAM CORE DOMAIN-CONTAINING PROTEIN"/>
    <property type="match status" value="1"/>
</dbReference>
<protein>
    <submittedName>
        <fullName evidence="5">Radical SAM protein</fullName>
    </submittedName>
</protein>
<keyword evidence="2" id="KW-0408">Iron</keyword>
<accession>A0ABY6Z8N8</accession>
<evidence type="ECO:0000256" key="3">
    <source>
        <dbReference type="ARBA" id="ARBA00023014"/>
    </source>
</evidence>
<reference evidence="5" key="1">
    <citation type="submission" date="2022-08" db="EMBL/GenBank/DDBJ databases">
        <title>Alicyclobacillus dauci DSM2870, complete genome.</title>
        <authorList>
            <person name="Wang Q."/>
            <person name="Cai R."/>
            <person name="Wang Z."/>
        </authorList>
    </citation>
    <scope>NUCLEOTIDE SEQUENCE</scope>
    <source>
        <strain evidence="5">DSM 28700</strain>
    </source>
</reference>
<dbReference type="InterPro" id="IPR040086">
    <property type="entry name" value="MJ0683-like"/>
</dbReference>
<dbReference type="SUPFAM" id="SSF102114">
    <property type="entry name" value="Radical SAM enzymes"/>
    <property type="match status" value="1"/>
</dbReference>
<dbReference type="InterPro" id="IPR058240">
    <property type="entry name" value="rSAM_sf"/>
</dbReference>
<dbReference type="CDD" id="cd01335">
    <property type="entry name" value="Radical_SAM"/>
    <property type="match status" value="1"/>
</dbReference>
<dbReference type="SFLD" id="SFLDG01084">
    <property type="entry name" value="Uncharacterised_Radical_SAM_Su"/>
    <property type="match status" value="1"/>
</dbReference>
<evidence type="ECO:0000256" key="1">
    <source>
        <dbReference type="ARBA" id="ARBA00022723"/>
    </source>
</evidence>
<dbReference type="EMBL" id="CP104064">
    <property type="protein sequence ID" value="WAH38932.1"/>
    <property type="molecule type" value="Genomic_DNA"/>
</dbReference>